<protein>
    <submittedName>
        <fullName evidence="8">Sigma-70 family RNA polymerase sigma factor</fullName>
    </submittedName>
</protein>
<evidence type="ECO:0000256" key="4">
    <source>
        <dbReference type="ARBA" id="ARBA00023082"/>
    </source>
</evidence>
<dbReference type="SUPFAM" id="SSF88659">
    <property type="entry name" value="Sigma3 and sigma4 domains of RNA polymerase sigma factors"/>
    <property type="match status" value="1"/>
</dbReference>
<dbReference type="Pfam" id="PF04542">
    <property type="entry name" value="Sigma70_r2"/>
    <property type="match status" value="1"/>
</dbReference>
<dbReference type="InterPro" id="IPR014284">
    <property type="entry name" value="RNA_pol_sigma-70_dom"/>
</dbReference>
<dbReference type="InterPro" id="IPR013324">
    <property type="entry name" value="RNA_pol_sigma_r3/r4-like"/>
</dbReference>
<dbReference type="Proteomes" id="UP000061839">
    <property type="component" value="Chromosome"/>
</dbReference>
<dbReference type="SUPFAM" id="SSF54427">
    <property type="entry name" value="NTF2-like"/>
    <property type="match status" value="1"/>
</dbReference>
<sequence length="296" mass="32433">MVTTPASYAWDTERGRLTGIAYRLLGDFGLAEDVVSEVAIEALRQERKASEPVRSWPALLTTICVRRSIDRARELARTREEYVGHWLPEPVATARLPEDAVADREMLSIALLHLAEQLTPEARAAVVLHRAFGMTAIEIGEILEKTAVAVRQLISRAERRLQVDTSLEAPRSLSPEVLEHLLRAIGGGDVSAVVELLAPEAILWADGGGRVRSALNPVFGAERIARFFTGILQKSADSPPGTRSGGWLIEINGEPAIALRLAERIDVLTFEVGTDGLIRGLRQIANPEKLHHAFLQ</sequence>
<comment type="similarity">
    <text evidence="1">Belongs to the sigma-70 factor family. ECF subfamily.</text>
</comment>
<dbReference type="InterPro" id="IPR032710">
    <property type="entry name" value="NTF2-like_dom_sf"/>
</dbReference>
<gene>
    <name evidence="8" type="ORF">UM93_00105</name>
</gene>
<evidence type="ECO:0000256" key="1">
    <source>
        <dbReference type="ARBA" id="ARBA00010641"/>
    </source>
</evidence>
<dbReference type="PANTHER" id="PTHR30173:SF36">
    <property type="entry name" value="ECF RNA POLYMERASE SIGMA FACTOR SIGJ"/>
    <property type="match status" value="1"/>
</dbReference>
<feature type="domain" description="RNA polymerase sigma-70 region 2" evidence="6">
    <location>
        <begin position="14"/>
        <end position="77"/>
    </location>
</feature>
<keyword evidence="5" id="KW-0804">Transcription</keyword>
<dbReference type="InterPro" id="IPR007627">
    <property type="entry name" value="RNA_pol_sigma70_r2"/>
</dbReference>
<dbReference type="EMBL" id="CP011005">
    <property type="protein sequence ID" value="AJT40358.1"/>
    <property type="molecule type" value="Genomic_DNA"/>
</dbReference>
<evidence type="ECO:0000259" key="7">
    <source>
        <dbReference type="Pfam" id="PF08281"/>
    </source>
</evidence>
<evidence type="ECO:0000256" key="2">
    <source>
        <dbReference type="ARBA" id="ARBA00011344"/>
    </source>
</evidence>
<keyword evidence="3" id="KW-0805">Transcription regulation</keyword>
<name>A0A0D4BVM0_9MICC</name>
<dbReference type="InterPro" id="IPR013325">
    <property type="entry name" value="RNA_pol_sigma_r2"/>
</dbReference>
<dbReference type="RefSeq" id="WP_045072910.1">
    <property type="nucleotide sequence ID" value="NZ_CP011005.1"/>
</dbReference>
<dbReference type="Pfam" id="PF08281">
    <property type="entry name" value="Sigma70_r4_2"/>
    <property type="match status" value="1"/>
</dbReference>
<dbReference type="OrthoDB" id="3211555at2"/>
<keyword evidence="9" id="KW-1185">Reference proteome</keyword>
<comment type="subunit">
    <text evidence="2">Interacts transiently with the RNA polymerase catalytic core formed by RpoA, RpoB, RpoC and RpoZ (2 alpha, 1 beta, 1 beta' and 1 omega subunit) to form the RNA polymerase holoenzyme that can initiate transcription.</text>
</comment>
<dbReference type="Gene3D" id="1.10.1740.10">
    <property type="match status" value="1"/>
</dbReference>
<dbReference type="AlphaFoldDB" id="A0A0D4BVM0"/>
<feature type="domain" description="RNA polymerase sigma factor 70 region 4 type 2" evidence="7">
    <location>
        <begin position="110"/>
        <end position="161"/>
    </location>
</feature>
<dbReference type="NCBIfam" id="TIGR02937">
    <property type="entry name" value="sigma70-ECF"/>
    <property type="match status" value="1"/>
</dbReference>
<dbReference type="Gene3D" id="1.10.10.10">
    <property type="entry name" value="Winged helix-like DNA-binding domain superfamily/Winged helix DNA-binding domain"/>
    <property type="match status" value="1"/>
</dbReference>
<dbReference type="InterPro" id="IPR036388">
    <property type="entry name" value="WH-like_DNA-bd_sf"/>
</dbReference>
<dbReference type="GO" id="GO:0006352">
    <property type="term" value="P:DNA-templated transcription initiation"/>
    <property type="evidence" value="ECO:0007669"/>
    <property type="project" value="InterPro"/>
</dbReference>
<dbReference type="PATRIC" id="fig|1618207.4.peg.24"/>
<dbReference type="GO" id="GO:0016987">
    <property type="term" value="F:sigma factor activity"/>
    <property type="evidence" value="ECO:0007669"/>
    <property type="project" value="UniProtKB-KW"/>
</dbReference>
<dbReference type="STRING" id="1618207.UM93_00105"/>
<dbReference type="SUPFAM" id="SSF88946">
    <property type="entry name" value="Sigma2 domain of RNA polymerase sigma factors"/>
    <property type="match status" value="1"/>
</dbReference>
<dbReference type="InterPro" id="IPR013249">
    <property type="entry name" value="RNA_pol_sigma70_r4_t2"/>
</dbReference>
<evidence type="ECO:0000313" key="9">
    <source>
        <dbReference type="Proteomes" id="UP000061839"/>
    </source>
</evidence>
<dbReference type="GO" id="GO:0003677">
    <property type="term" value="F:DNA binding"/>
    <property type="evidence" value="ECO:0007669"/>
    <property type="project" value="InterPro"/>
</dbReference>
<reference evidence="8 9" key="1">
    <citation type="journal article" date="2015" name="Genome Announc.">
        <title>Complete Genome Sequencing of Protease-Producing Novel Arthrobacter sp. Strain IHBB 11108 Using PacBio Single-Molecule Real-Time Sequencing Technology.</title>
        <authorList>
            <person name="Kiran S."/>
            <person name="Swarnkar M.K."/>
            <person name="Pal M."/>
            <person name="Thakur R."/>
            <person name="Tewari R."/>
            <person name="Singh A.K."/>
            <person name="Gulati A."/>
        </authorList>
    </citation>
    <scope>NUCLEOTIDE SEQUENCE [LARGE SCALE GENOMIC DNA]</scope>
    <source>
        <strain evidence="8 9">IHBB 11108</strain>
    </source>
</reference>
<evidence type="ECO:0000256" key="3">
    <source>
        <dbReference type="ARBA" id="ARBA00023015"/>
    </source>
</evidence>
<organism evidence="8 9">
    <name type="scientific">Psychromicrobium lacuslunae</name>
    <dbReference type="NCBI Taxonomy" id="1618207"/>
    <lineage>
        <taxon>Bacteria</taxon>
        <taxon>Bacillati</taxon>
        <taxon>Actinomycetota</taxon>
        <taxon>Actinomycetes</taxon>
        <taxon>Micrococcales</taxon>
        <taxon>Micrococcaceae</taxon>
        <taxon>Psychromicrobium</taxon>
    </lineage>
</organism>
<evidence type="ECO:0000256" key="5">
    <source>
        <dbReference type="ARBA" id="ARBA00023163"/>
    </source>
</evidence>
<evidence type="ECO:0000313" key="8">
    <source>
        <dbReference type="EMBL" id="AJT40358.1"/>
    </source>
</evidence>
<accession>A0A0D4BVM0</accession>
<keyword evidence="4" id="KW-0731">Sigma factor</keyword>
<dbReference type="Gene3D" id="3.10.450.50">
    <property type="match status" value="1"/>
</dbReference>
<dbReference type="KEGG" id="ari:UM93_00105"/>
<dbReference type="InterPro" id="IPR052704">
    <property type="entry name" value="ECF_Sigma-70_Domain"/>
</dbReference>
<dbReference type="HOGENOM" id="CLU_047691_22_0_11"/>
<proteinExistence type="inferred from homology"/>
<dbReference type="PANTHER" id="PTHR30173">
    <property type="entry name" value="SIGMA 19 FACTOR"/>
    <property type="match status" value="1"/>
</dbReference>
<evidence type="ECO:0000259" key="6">
    <source>
        <dbReference type="Pfam" id="PF04542"/>
    </source>
</evidence>